<comment type="pathway">
    <text evidence="12">Carbohydrate metabolism; D-ribose degradation; D-ribose 5-phosphate from beta-D-ribopyranose: step 2/2.</text>
</comment>
<sequence>MASVVVVGSINLDIVTACPRFPRPGETVTGSTIAYGQGGKGANQARAAARAGAPVVFIGAVGDDPAAATVLEPLAAVGVELRVDSVTGPTGVAAITVDSTGENTIVVVPGANDALTLTADDRRVIAASDVLLLQLEVPDAVLLDAARSARSSRTVVLLNPSPVRDLPPELWSLVDAAVVNENESRVLARELTGVRLVVTTFGGDGAELRSSAGVVRASPIAVDVVDTTGAGDAFTGALAAAWDLPEPERLARANAAGALAATVAGAASAPTATEVDELLGRRPPAR</sequence>
<feature type="binding site" evidence="12">
    <location>
        <position position="263"/>
    </location>
    <ligand>
        <name>K(+)</name>
        <dbReference type="ChEBI" id="CHEBI:29103"/>
    </ligand>
</feature>
<keyword evidence="5 12" id="KW-0479">Metal-binding</keyword>
<dbReference type="RefSeq" id="WP_066165633.1">
    <property type="nucleotide sequence ID" value="NZ_CP136137.1"/>
</dbReference>
<organism evidence="14 15">
    <name type="scientific">Gordonia hydrophobica</name>
    <dbReference type="NCBI Taxonomy" id="40516"/>
    <lineage>
        <taxon>Bacteria</taxon>
        <taxon>Bacillati</taxon>
        <taxon>Actinomycetota</taxon>
        <taxon>Actinomycetes</taxon>
        <taxon>Mycobacteriales</taxon>
        <taxon>Gordoniaceae</taxon>
        <taxon>Gordonia</taxon>
    </lineage>
</organism>
<keyword evidence="10 12" id="KW-0630">Potassium</keyword>
<dbReference type="CDD" id="cd01174">
    <property type="entry name" value="ribokinase"/>
    <property type="match status" value="1"/>
</dbReference>
<dbReference type="SUPFAM" id="SSF53613">
    <property type="entry name" value="Ribokinase-like"/>
    <property type="match status" value="1"/>
</dbReference>
<proteinExistence type="inferred from homology"/>
<evidence type="ECO:0000256" key="6">
    <source>
        <dbReference type="ARBA" id="ARBA00022741"/>
    </source>
</evidence>
<feature type="binding site" evidence="12">
    <location>
        <position position="226"/>
    </location>
    <ligand>
        <name>K(+)</name>
        <dbReference type="ChEBI" id="CHEBI:29103"/>
    </ligand>
</feature>
<keyword evidence="7 12" id="KW-0418">Kinase</keyword>
<keyword evidence="8 12" id="KW-0067">ATP-binding</keyword>
<evidence type="ECO:0000313" key="14">
    <source>
        <dbReference type="EMBL" id="WYY07549.1"/>
    </source>
</evidence>
<dbReference type="PANTHER" id="PTHR10584:SF166">
    <property type="entry name" value="RIBOKINASE"/>
    <property type="match status" value="1"/>
</dbReference>
<dbReference type="EC" id="2.7.1.15" evidence="2 12"/>
<comment type="similarity">
    <text evidence="12">Belongs to the carbohydrate kinase PfkB family. Ribokinase subfamily.</text>
</comment>
<evidence type="ECO:0000256" key="12">
    <source>
        <dbReference type="HAMAP-Rule" id="MF_01987"/>
    </source>
</evidence>
<evidence type="ECO:0000256" key="9">
    <source>
        <dbReference type="ARBA" id="ARBA00022842"/>
    </source>
</evidence>
<feature type="binding site" evidence="12">
    <location>
        <begin position="39"/>
        <end position="43"/>
    </location>
    <ligand>
        <name>substrate</name>
    </ligand>
</feature>
<dbReference type="InterPro" id="IPR011611">
    <property type="entry name" value="PfkB_dom"/>
</dbReference>
<dbReference type="Pfam" id="PF00294">
    <property type="entry name" value="PfkB"/>
    <property type="match status" value="1"/>
</dbReference>
<feature type="binding site" evidence="12">
    <location>
        <position position="136"/>
    </location>
    <ligand>
        <name>substrate</name>
    </ligand>
</feature>
<dbReference type="InterPro" id="IPR002173">
    <property type="entry name" value="Carboh/pur_kinase_PfkB_CS"/>
</dbReference>
<feature type="binding site" evidence="12">
    <location>
        <position position="260"/>
    </location>
    <ligand>
        <name>K(+)</name>
        <dbReference type="ChEBI" id="CHEBI:29103"/>
    </ligand>
</feature>
<evidence type="ECO:0000256" key="3">
    <source>
        <dbReference type="ARBA" id="ARBA00016943"/>
    </source>
</evidence>
<protein>
    <recommendedName>
        <fullName evidence="3 12">Ribokinase</fullName>
        <shortName evidence="12">RK</shortName>
        <ecNumber evidence="2 12">2.7.1.15</ecNumber>
    </recommendedName>
</protein>
<feature type="binding site" evidence="12">
    <location>
        <position position="268"/>
    </location>
    <ligand>
        <name>K(+)</name>
        <dbReference type="ChEBI" id="CHEBI:29103"/>
    </ligand>
</feature>
<dbReference type="Proteomes" id="UP001479933">
    <property type="component" value="Chromosome"/>
</dbReference>
<feature type="binding site" evidence="12">
    <location>
        <position position="265"/>
    </location>
    <ligand>
        <name>K(+)</name>
        <dbReference type="ChEBI" id="CHEBI:29103"/>
    </ligand>
</feature>
<keyword evidence="15" id="KW-1185">Reference proteome</keyword>
<comment type="similarity">
    <text evidence="1">Belongs to the carbohydrate kinase pfkB family.</text>
</comment>
<keyword evidence="11 12" id="KW-0119">Carbohydrate metabolism</keyword>
<dbReference type="HAMAP" id="MF_01987">
    <property type="entry name" value="Ribokinase"/>
    <property type="match status" value="1"/>
</dbReference>
<keyword evidence="9 12" id="KW-0460">Magnesium</keyword>
<feature type="domain" description="Carbohydrate kinase PfkB" evidence="13">
    <location>
        <begin position="1"/>
        <end position="269"/>
    </location>
</feature>
<comment type="cofactor">
    <cofactor evidence="12">
        <name>Mg(2+)</name>
        <dbReference type="ChEBI" id="CHEBI:18420"/>
    </cofactor>
    <text evidence="12">Requires a divalent cation, most likely magnesium in vivo, as an electrophilic catalyst to aid phosphoryl group transfer. It is the chelate of the metal and the nucleotide that is the actual substrate.</text>
</comment>
<evidence type="ECO:0000256" key="11">
    <source>
        <dbReference type="ARBA" id="ARBA00023277"/>
    </source>
</evidence>
<keyword evidence="12" id="KW-0963">Cytoplasm</keyword>
<dbReference type="GO" id="GO:0004747">
    <property type="term" value="F:ribokinase activity"/>
    <property type="evidence" value="ECO:0007669"/>
    <property type="project" value="UniProtKB-EC"/>
</dbReference>
<comment type="function">
    <text evidence="12">Catalyzes the phosphorylation of ribose at O-5 in a reaction requiring ATP and magnesium. The resulting D-ribose-5-phosphate can then be used either for sythesis of nucleotides, histidine, and tryptophan, or as a component of the pentose phosphate pathway.</text>
</comment>
<feature type="binding site" evidence="12">
    <location>
        <position position="180"/>
    </location>
    <ligand>
        <name>ATP</name>
        <dbReference type="ChEBI" id="CHEBI:30616"/>
    </ligand>
</feature>
<evidence type="ECO:0000256" key="2">
    <source>
        <dbReference type="ARBA" id="ARBA00012035"/>
    </source>
</evidence>
<accession>A0ABZ2U1F8</accession>
<comment type="activity regulation">
    <text evidence="12">Activated by a monovalent cation that binds near, but not in, the active site. The most likely occupant of the site in vivo is potassium. Ion binding induces a conformational change that may alter substrate affinity.</text>
</comment>
<dbReference type="PRINTS" id="PR00990">
    <property type="entry name" value="RIBOKINASE"/>
</dbReference>
<dbReference type="EMBL" id="CP136137">
    <property type="protein sequence ID" value="WYY07549.1"/>
    <property type="molecule type" value="Genomic_DNA"/>
</dbReference>
<feature type="binding site" evidence="12">
    <location>
        <position position="254"/>
    </location>
    <ligand>
        <name>ATP</name>
        <dbReference type="ChEBI" id="CHEBI:30616"/>
    </ligand>
</feature>
<feature type="binding site" evidence="12">
    <location>
        <begin position="11"/>
        <end position="13"/>
    </location>
    <ligand>
        <name>substrate</name>
    </ligand>
</feature>
<reference evidence="14 15" key="1">
    <citation type="journal article" date="2023" name="Virus Evol.">
        <title>Computational host range prediction-The good, the bad, and the ugly.</title>
        <authorList>
            <person name="Howell A.A."/>
            <person name="Versoza C.J."/>
            <person name="Pfeifer S.P."/>
        </authorList>
    </citation>
    <scope>NUCLEOTIDE SEQUENCE [LARGE SCALE GENOMIC DNA]</scope>
    <source>
        <strain evidence="14 15">1610/1b</strain>
    </source>
</reference>
<dbReference type="PANTHER" id="PTHR10584">
    <property type="entry name" value="SUGAR KINASE"/>
    <property type="match status" value="1"/>
</dbReference>
<feature type="binding site" evidence="12">
    <location>
        <position position="232"/>
    </location>
    <ligand>
        <name>substrate</name>
    </ligand>
</feature>
<comment type="subunit">
    <text evidence="12">Homodimer.</text>
</comment>
<evidence type="ECO:0000259" key="13">
    <source>
        <dbReference type="Pfam" id="PF00294"/>
    </source>
</evidence>
<evidence type="ECO:0000313" key="15">
    <source>
        <dbReference type="Proteomes" id="UP001479933"/>
    </source>
</evidence>
<gene>
    <name evidence="12" type="primary">rbsK</name>
    <name evidence="14" type="ORF">RVF87_00190</name>
</gene>
<feature type="active site" description="Proton acceptor" evidence="12">
    <location>
        <position position="232"/>
    </location>
</feature>
<keyword evidence="6 12" id="KW-0547">Nucleotide-binding</keyword>
<dbReference type="InterPro" id="IPR002139">
    <property type="entry name" value="Ribo/fructo_kinase"/>
</dbReference>
<keyword evidence="4 12" id="KW-0808">Transferase</keyword>
<feature type="binding site" evidence="12">
    <location>
        <begin position="231"/>
        <end position="232"/>
    </location>
    <ligand>
        <name>ATP</name>
        <dbReference type="ChEBI" id="CHEBI:30616"/>
    </ligand>
</feature>
<feature type="binding site" evidence="12">
    <location>
        <begin position="200"/>
        <end position="205"/>
    </location>
    <ligand>
        <name>ATP</name>
        <dbReference type="ChEBI" id="CHEBI:30616"/>
    </ligand>
</feature>
<dbReference type="InterPro" id="IPR029056">
    <property type="entry name" value="Ribokinase-like"/>
</dbReference>
<evidence type="ECO:0000256" key="1">
    <source>
        <dbReference type="ARBA" id="ARBA00005380"/>
    </source>
</evidence>
<evidence type="ECO:0000256" key="7">
    <source>
        <dbReference type="ARBA" id="ARBA00022777"/>
    </source>
</evidence>
<feature type="binding site" evidence="12">
    <location>
        <position position="228"/>
    </location>
    <ligand>
        <name>K(+)</name>
        <dbReference type="ChEBI" id="CHEBI:29103"/>
    </ligand>
</feature>
<evidence type="ECO:0000256" key="10">
    <source>
        <dbReference type="ARBA" id="ARBA00022958"/>
    </source>
</evidence>
<comment type="caution">
    <text evidence="12">Lacks conserved residue(s) required for the propagation of feature annotation.</text>
</comment>
<evidence type="ECO:0000256" key="8">
    <source>
        <dbReference type="ARBA" id="ARBA00022840"/>
    </source>
</evidence>
<dbReference type="PROSITE" id="PS00584">
    <property type="entry name" value="PFKB_KINASES_2"/>
    <property type="match status" value="1"/>
</dbReference>
<evidence type="ECO:0000256" key="4">
    <source>
        <dbReference type="ARBA" id="ARBA00022679"/>
    </source>
</evidence>
<evidence type="ECO:0000256" key="5">
    <source>
        <dbReference type="ARBA" id="ARBA00022723"/>
    </source>
</evidence>
<dbReference type="Gene3D" id="3.40.1190.20">
    <property type="match status" value="1"/>
</dbReference>
<comment type="catalytic activity">
    <reaction evidence="12">
        <text>D-ribose + ATP = D-ribose 5-phosphate + ADP + H(+)</text>
        <dbReference type="Rhea" id="RHEA:13697"/>
        <dbReference type="ChEBI" id="CHEBI:15378"/>
        <dbReference type="ChEBI" id="CHEBI:30616"/>
        <dbReference type="ChEBI" id="CHEBI:47013"/>
        <dbReference type="ChEBI" id="CHEBI:78346"/>
        <dbReference type="ChEBI" id="CHEBI:456216"/>
        <dbReference type="EC" id="2.7.1.15"/>
    </reaction>
</comment>
<dbReference type="InterPro" id="IPR011877">
    <property type="entry name" value="Ribokinase"/>
</dbReference>
<name>A0ABZ2U1F8_9ACTN</name>
<comment type="subcellular location">
    <subcellularLocation>
        <location evidence="12">Cytoplasm</location>
    </subcellularLocation>
</comment>